<dbReference type="PANTHER" id="PTHR37970:SF1">
    <property type="entry name" value="SERINE-RICH ADHESIN FOR PLATELETS"/>
    <property type="match status" value="1"/>
</dbReference>
<feature type="non-terminal residue" evidence="1">
    <location>
        <position position="305"/>
    </location>
</feature>
<evidence type="ECO:0000313" key="1">
    <source>
        <dbReference type="EMBL" id="JAR86642.1"/>
    </source>
</evidence>
<feature type="non-terminal residue" evidence="1">
    <location>
        <position position="1"/>
    </location>
</feature>
<name>A0A147B8B6_9ACAR</name>
<organism evidence="1">
    <name type="scientific">Alectorobius mimon</name>
    <dbReference type="NCBI Taxonomy" id="360319"/>
    <lineage>
        <taxon>Eukaryota</taxon>
        <taxon>Metazoa</taxon>
        <taxon>Ecdysozoa</taxon>
        <taxon>Arthropoda</taxon>
        <taxon>Chelicerata</taxon>
        <taxon>Arachnida</taxon>
        <taxon>Acari</taxon>
        <taxon>Parasitiformes</taxon>
        <taxon>Ixodida</taxon>
        <taxon>Ixodoidea</taxon>
        <taxon>Argasidae</taxon>
        <taxon>Ornithodorinae</taxon>
        <taxon>Alectorobius</taxon>
    </lineage>
</organism>
<dbReference type="PANTHER" id="PTHR37970">
    <property type="entry name" value="PROTEIN CBG08587"/>
    <property type="match status" value="1"/>
</dbReference>
<protein>
    <submittedName>
        <fullName evidence="1">Isoform a</fullName>
    </submittedName>
</protein>
<accession>A0A147B8B6</accession>
<dbReference type="AlphaFoldDB" id="A0A147B8B6"/>
<dbReference type="EMBL" id="GEIB01001702">
    <property type="protein sequence ID" value="JAR86642.1"/>
    <property type="molecule type" value="Transcribed_RNA"/>
</dbReference>
<sequence length="305" mass="34598">KRGSQMELNMFDVEATSTVDGLQISSATHRETSRKVTLLITKKASFAPPVPQLLKHRTIVTFLDNDYLVLVLPRGTVSPAHESSLHSSPHAVAYVLLQVISTLKALQSAGVEEVEACSQKCWLVEWEAMRPQLVYLHQGDFNEEASSERVTLCQYVKNIILQLLHYQVESDVVLHATSNTAIFAILSSVLAEEKASSLSQAKRLLEYFLWAPWDLLKANWPVELERHLQRWLDIQRAEVWKRFAKGLESEGMPCSVYLEHKLCFLVNGSGKVLKDVSLFSCLNFSYSCWYVTLRCRLRLLSALMS</sequence>
<proteinExistence type="predicted"/>
<reference evidence="1" key="1">
    <citation type="submission" date="2016-03" db="EMBL/GenBank/DDBJ databases">
        <title>Gut transcriptome analysis on engorged females of Ornithodoros mimon (Acari: Argasidae) and phylogenetic inferences of soft ticks.</title>
        <authorList>
            <person name="Landulfo G.A."/>
            <person name="Giovanni D."/>
            <person name="Carvalho E."/>
            <person name="Junqueira-de-Azevedo I."/>
            <person name="Patane J."/>
            <person name="Mendoca R."/>
            <person name="Barros-Battesti D."/>
        </authorList>
    </citation>
    <scope>NUCLEOTIDE SEQUENCE</scope>
    <source>
        <strain evidence="1">Females</strain>
        <tissue evidence="1">Gut</tissue>
    </source>
</reference>